<organism evidence="4 5">
    <name type="scientific">Chitinophaga cymbidii</name>
    <dbReference type="NCBI Taxonomy" id="1096750"/>
    <lineage>
        <taxon>Bacteria</taxon>
        <taxon>Pseudomonadati</taxon>
        <taxon>Bacteroidota</taxon>
        <taxon>Chitinophagia</taxon>
        <taxon>Chitinophagales</taxon>
        <taxon>Chitinophagaceae</taxon>
        <taxon>Chitinophaga</taxon>
    </lineage>
</organism>
<name>A0A512RHP3_9BACT</name>
<keyword evidence="5" id="KW-1185">Reference proteome</keyword>
<evidence type="ECO:0000256" key="1">
    <source>
        <dbReference type="ARBA" id="ARBA00022679"/>
    </source>
</evidence>
<keyword evidence="2" id="KW-0012">Acyltransferase</keyword>
<feature type="domain" description="Peptidase M28" evidence="3">
    <location>
        <begin position="96"/>
        <end position="309"/>
    </location>
</feature>
<dbReference type="PANTHER" id="PTHR12283:SF6">
    <property type="entry name" value="GLUTAMINYL-PEPTIDE CYCLOTRANSFERASE-RELATED"/>
    <property type="match status" value="1"/>
</dbReference>
<dbReference type="GO" id="GO:0016603">
    <property type="term" value="F:glutaminyl-peptide cyclotransferase activity"/>
    <property type="evidence" value="ECO:0007669"/>
    <property type="project" value="TreeGrafter"/>
</dbReference>
<dbReference type="InterPro" id="IPR007484">
    <property type="entry name" value="Peptidase_M28"/>
</dbReference>
<evidence type="ECO:0000313" key="5">
    <source>
        <dbReference type="Proteomes" id="UP000321436"/>
    </source>
</evidence>
<evidence type="ECO:0000259" key="3">
    <source>
        <dbReference type="Pfam" id="PF04389"/>
    </source>
</evidence>
<sequence length="317" mass="34722">MIILAAITFAACNQGNRQGSQTDNDSGTAAAPAFSADSAYACVEKQLAFGPRIPGTPEQEACAAWLTAYLRALADTVYVQRTTVTAPKQKSLPCINIIASFNPAAKKRILLLAHWDTRPYADKDAFDKSKQFDGADDGASGVAVLLEMARQFGLEKPSAGIDILLTDVEDYGESGVEASYCLGAQYWAKHPHIPGYKADYGVLLDMVGGRNSAFYYESFSRQYAPAQMKMIWDVGNRSGFSDYFRYENNGAGAEDDHYYINTIANIPTLDIIATQPNGNFMPHHHTTNDNIAVIDRRTLQAVGQTLLNVIYGQPFNY</sequence>
<evidence type="ECO:0000256" key="2">
    <source>
        <dbReference type="ARBA" id="ARBA00023315"/>
    </source>
</evidence>
<gene>
    <name evidence="4" type="ORF">CCY01nite_14930</name>
</gene>
<dbReference type="PANTHER" id="PTHR12283">
    <property type="entry name" value="GLUTAMINYL-PEPTIDE CYCLOTRANSFERASE"/>
    <property type="match status" value="1"/>
</dbReference>
<dbReference type="Gene3D" id="3.40.630.10">
    <property type="entry name" value="Zn peptidases"/>
    <property type="match status" value="1"/>
</dbReference>
<keyword evidence="1 4" id="KW-0808">Transferase</keyword>
<accession>A0A512RHP3</accession>
<dbReference type="Proteomes" id="UP000321436">
    <property type="component" value="Unassembled WGS sequence"/>
</dbReference>
<proteinExistence type="predicted"/>
<comment type="caution">
    <text evidence="4">The sequence shown here is derived from an EMBL/GenBank/DDBJ whole genome shotgun (WGS) entry which is preliminary data.</text>
</comment>
<dbReference type="SUPFAM" id="SSF53187">
    <property type="entry name" value="Zn-dependent exopeptidases"/>
    <property type="match status" value="1"/>
</dbReference>
<dbReference type="EMBL" id="BKAU01000001">
    <property type="protein sequence ID" value="GEP95233.1"/>
    <property type="molecule type" value="Genomic_DNA"/>
</dbReference>
<evidence type="ECO:0000313" key="4">
    <source>
        <dbReference type="EMBL" id="GEP95233.1"/>
    </source>
</evidence>
<protein>
    <submittedName>
        <fullName evidence="4">Glutamine cyclotransferase</fullName>
    </submittedName>
</protein>
<dbReference type="InterPro" id="IPR040234">
    <property type="entry name" value="QC/QCL"/>
</dbReference>
<dbReference type="GO" id="GO:0008270">
    <property type="term" value="F:zinc ion binding"/>
    <property type="evidence" value="ECO:0007669"/>
    <property type="project" value="TreeGrafter"/>
</dbReference>
<dbReference type="Pfam" id="PF04389">
    <property type="entry name" value="Peptidase_M28"/>
    <property type="match status" value="1"/>
</dbReference>
<reference evidence="4 5" key="1">
    <citation type="submission" date="2019-07" db="EMBL/GenBank/DDBJ databases">
        <title>Whole genome shotgun sequence of Chitinophaga cymbidii NBRC 109752.</title>
        <authorList>
            <person name="Hosoyama A."/>
            <person name="Uohara A."/>
            <person name="Ohji S."/>
            <person name="Ichikawa N."/>
        </authorList>
    </citation>
    <scope>NUCLEOTIDE SEQUENCE [LARGE SCALE GENOMIC DNA]</scope>
    <source>
        <strain evidence="4 5">NBRC 109752</strain>
    </source>
</reference>
<dbReference type="AlphaFoldDB" id="A0A512RHP3"/>